<feature type="domain" description="GST C-terminal" evidence="13">
    <location>
        <begin position="96"/>
        <end position="216"/>
    </location>
</feature>
<dbReference type="RefSeq" id="XP_004365010.1">
    <property type="nucleotide sequence ID" value="XM_004364953.2"/>
</dbReference>
<evidence type="ECO:0000256" key="1">
    <source>
        <dbReference type="ARBA" id="ARBA00001622"/>
    </source>
</evidence>
<dbReference type="GO" id="GO:0006749">
    <property type="term" value="P:glutathione metabolic process"/>
    <property type="evidence" value="ECO:0007669"/>
    <property type="project" value="TreeGrafter"/>
</dbReference>
<dbReference type="GO" id="GO:0004364">
    <property type="term" value="F:glutathione transferase activity"/>
    <property type="evidence" value="ECO:0007669"/>
    <property type="project" value="UniProtKB-EC"/>
</dbReference>
<dbReference type="InterPro" id="IPR004045">
    <property type="entry name" value="Glutathione_S-Trfase_N"/>
</dbReference>
<dbReference type="FunFam" id="3.40.30.10:FF:000041">
    <property type="entry name" value="Maleylacetoacetate isomerase isoform 1"/>
    <property type="match status" value="1"/>
</dbReference>
<dbReference type="CDD" id="cd03042">
    <property type="entry name" value="GST_N_Zeta"/>
    <property type="match status" value="1"/>
</dbReference>
<dbReference type="Gene3D" id="1.20.1050.10">
    <property type="match status" value="1"/>
</dbReference>
<dbReference type="STRING" id="595528.A0A0D2X059"/>
<dbReference type="InterPro" id="IPR034330">
    <property type="entry name" value="GST_Zeta_C"/>
</dbReference>
<dbReference type="SUPFAM" id="SSF52833">
    <property type="entry name" value="Thioredoxin-like"/>
    <property type="match status" value="1"/>
</dbReference>
<comment type="pathway">
    <text evidence="4">Amino-acid degradation; L-phenylalanine degradation; acetoacetate and fumarate from L-phenylalanine: step 5/6.</text>
</comment>
<protein>
    <submittedName>
        <fullName evidence="14">Maleylacetoacetate isomerase</fullName>
    </submittedName>
</protein>
<dbReference type="Proteomes" id="UP000008743">
    <property type="component" value="Unassembled WGS sequence"/>
</dbReference>
<dbReference type="OMA" id="VYNAHRF"/>
<dbReference type="InterPro" id="IPR034333">
    <property type="entry name" value="GST_Zeta_N"/>
</dbReference>
<dbReference type="InterPro" id="IPR036249">
    <property type="entry name" value="Thioredoxin-like_sf"/>
</dbReference>
<evidence type="ECO:0000259" key="12">
    <source>
        <dbReference type="PROSITE" id="PS50404"/>
    </source>
</evidence>
<keyword evidence="8" id="KW-0828">Tyrosine catabolism</keyword>
<accession>A0A0D2X059</accession>
<dbReference type="PhylomeDB" id="A0A0D2X059"/>
<comment type="cofactor">
    <cofactor evidence="2">
        <name>glutathione</name>
        <dbReference type="ChEBI" id="CHEBI:57925"/>
    </cofactor>
</comment>
<dbReference type="InterPro" id="IPR040079">
    <property type="entry name" value="Glutathione_S-Trfase"/>
</dbReference>
<dbReference type="Pfam" id="PF13417">
    <property type="entry name" value="GST_N_3"/>
    <property type="match status" value="1"/>
</dbReference>
<dbReference type="GO" id="GO:0005739">
    <property type="term" value="C:mitochondrion"/>
    <property type="evidence" value="ECO:0007669"/>
    <property type="project" value="TreeGrafter"/>
</dbReference>
<comment type="subcellular location">
    <subcellularLocation>
        <location evidence="3">Cytoplasm</location>
    </subcellularLocation>
</comment>
<reference evidence="15" key="1">
    <citation type="submission" date="2011-02" db="EMBL/GenBank/DDBJ databases">
        <title>The Genome Sequence of Capsaspora owczarzaki ATCC 30864.</title>
        <authorList>
            <person name="Russ C."/>
            <person name="Cuomo C."/>
            <person name="Burger G."/>
            <person name="Gray M.W."/>
            <person name="Holland P.W.H."/>
            <person name="King N."/>
            <person name="Lang F.B.F."/>
            <person name="Roger A.J."/>
            <person name="Ruiz-Trillo I."/>
            <person name="Young S.K."/>
            <person name="Zeng Q."/>
            <person name="Gargeya S."/>
            <person name="Alvarado L."/>
            <person name="Berlin A."/>
            <person name="Chapman S.B."/>
            <person name="Chen Z."/>
            <person name="Freedman E."/>
            <person name="Gellesch M."/>
            <person name="Goldberg J."/>
            <person name="Griggs A."/>
            <person name="Gujja S."/>
            <person name="Heilman E."/>
            <person name="Heiman D."/>
            <person name="Howarth C."/>
            <person name="Mehta T."/>
            <person name="Neiman D."/>
            <person name="Pearson M."/>
            <person name="Roberts A."/>
            <person name="Saif S."/>
            <person name="Shea T."/>
            <person name="Shenoy N."/>
            <person name="Sisk P."/>
            <person name="Stolte C."/>
            <person name="Sykes S."/>
            <person name="White J."/>
            <person name="Yandava C."/>
            <person name="Haas B."/>
            <person name="Nusbaum C."/>
            <person name="Birren B."/>
        </authorList>
    </citation>
    <scope>NUCLEOTIDE SEQUENCE</scope>
    <source>
        <strain evidence="15">ATCC 30864</strain>
    </source>
</reference>
<evidence type="ECO:0000256" key="9">
    <source>
        <dbReference type="ARBA" id="ARBA00023232"/>
    </source>
</evidence>
<dbReference type="NCBIfam" id="TIGR01262">
    <property type="entry name" value="maiA"/>
    <property type="match status" value="1"/>
</dbReference>
<dbReference type="CDD" id="cd03191">
    <property type="entry name" value="GST_C_Zeta"/>
    <property type="match status" value="1"/>
</dbReference>
<dbReference type="OrthoDB" id="202840at2759"/>
<evidence type="ECO:0000256" key="4">
    <source>
        <dbReference type="ARBA" id="ARBA00004671"/>
    </source>
</evidence>
<evidence type="ECO:0000256" key="10">
    <source>
        <dbReference type="ARBA" id="ARBA00023235"/>
    </source>
</evidence>
<dbReference type="PROSITE" id="PS50405">
    <property type="entry name" value="GST_CTER"/>
    <property type="match status" value="1"/>
</dbReference>
<evidence type="ECO:0000256" key="5">
    <source>
        <dbReference type="ARBA" id="ARBA00010007"/>
    </source>
</evidence>
<dbReference type="EMBL" id="KE346360">
    <property type="protein sequence ID" value="KJE88489.1"/>
    <property type="molecule type" value="Genomic_DNA"/>
</dbReference>
<evidence type="ECO:0000313" key="14">
    <source>
        <dbReference type="EMBL" id="KJE88489.1"/>
    </source>
</evidence>
<evidence type="ECO:0000256" key="7">
    <source>
        <dbReference type="ARBA" id="ARBA00022679"/>
    </source>
</evidence>
<comment type="similarity">
    <text evidence="5">Belongs to the GST superfamily. Zeta family.</text>
</comment>
<keyword evidence="10 14" id="KW-0413">Isomerase</keyword>
<keyword evidence="6" id="KW-0963">Cytoplasm</keyword>
<dbReference type="GO" id="GO:0006559">
    <property type="term" value="P:L-phenylalanine catabolic process"/>
    <property type="evidence" value="ECO:0007669"/>
    <property type="project" value="UniProtKB-KW"/>
</dbReference>
<evidence type="ECO:0000256" key="11">
    <source>
        <dbReference type="ARBA" id="ARBA00047960"/>
    </source>
</evidence>
<feature type="domain" description="GST N-terminal" evidence="12">
    <location>
        <begin position="7"/>
        <end position="90"/>
    </location>
</feature>
<keyword evidence="15" id="KW-1185">Reference proteome</keyword>
<dbReference type="SFLD" id="SFLDG00358">
    <property type="entry name" value="Main_(cytGST)"/>
    <property type="match status" value="1"/>
</dbReference>
<proteinExistence type="inferred from homology"/>
<dbReference type="PANTHER" id="PTHR42673:SF4">
    <property type="entry name" value="MALEYLACETOACETATE ISOMERASE"/>
    <property type="match status" value="1"/>
</dbReference>
<dbReference type="FunFam" id="1.20.1050.10:FF:000010">
    <property type="entry name" value="Maleylacetoacetate isomerase isoform 1"/>
    <property type="match status" value="1"/>
</dbReference>
<organism evidence="14 15">
    <name type="scientific">Capsaspora owczarzaki (strain ATCC 30864)</name>
    <dbReference type="NCBI Taxonomy" id="595528"/>
    <lineage>
        <taxon>Eukaryota</taxon>
        <taxon>Filasterea</taxon>
        <taxon>Capsaspora</taxon>
    </lineage>
</organism>
<evidence type="ECO:0000256" key="6">
    <source>
        <dbReference type="ARBA" id="ARBA00022490"/>
    </source>
</evidence>
<dbReference type="GO" id="GO:0006572">
    <property type="term" value="P:L-tyrosine catabolic process"/>
    <property type="evidence" value="ECO:0007669"/>
    <property type="project" value="UniProtKB-KW"/>
</dbReference>
<evidence type="ECO:0000256" key="8">
    <source>
        <dbReference type="ARBA" id="ARBA00022878"/>
    </source>
</evidence>
<dbReference type="PANTHER" id="PTHR42673">
    <property type="entry name" value="MALEYLACETOACETATE ISOMERASE"/>
    <property type="match status" value="1"/>
</dbReference>
<dbReference type="PROSITE" id="PS50404">
    <property type="entry name" value="GST_NTER"/>
    <property type="match status" value="1"/>
</dbReference>
<evidence type="ECO:0000256" key="2">
    <source>
        <dbReference type="ARBA" id="ARBA00001955"/>
    </source>
</evidence>
<dbReference type="InParanoid" id="A0A0D2X059"/>
<dbReference type="InterPro" id="IPR005955">
    <property type="entry name" value="GST_Zeta"/>
</dbReference>
<name>A0A0D2X059_CAPO3</name>
<evidence type="ECO:0000259" key="13">
    <source>
        <dbReference type="PROSITE" id="PS50405"/>
    </source>
</evidence>
<dbReference type="SFLD" id="SFLDS00019">
    <property type="entry name" value="Glutathione_Transferase_(cytos"/>
    <property type="match status" value="1"/>
</dbReference>
<dbReference type="eggNOG" id="KOG0868">
    <property type="taxonomic scope" value="Eukaryota"/>
</dbReference>
<evidence type="ECO:0000313" key="15">
    <source>
        <dbReference type="Proteomes" id="UP000008743"/>
    </source>
</evidence>
<dbReference type="SUPFAM" id="SSF47616">
    <property type="entry name" value="GST C-terminal domain-like"/>
    <property type="match status" value="1"/>
</dbReference>
<comment type="catalytic activity">
    <reaction evidence="11">
        <text>RX + glutathione = an S-substituted glutathione + a halide anion + H(+)</text>
        <dbReference type="Rhea" id="RHEA:16437"/>
        <dbReference type="ChEBI" id="CHEBI:15378"/>
        <dbReference type="ChEBI" id="CHEBI:16042"/>
        <dbReference type="ChEBI" id="CHEBI:17792"/>
        <dbReference type="ChEBI" id="CHEBI:57925"/>
        <dbReference type="ChEBI" id="CHEBI:90779"/>
        <dbReference type="EC" id="2.5.1.18"/>
    </reaction>
</comment>
<dbReference type="AlphaFoldDB" id="A0A0D2X059"/>
<dbReference type="InterPro" id="IPR010987">
    <property type="entry name" value="Glutathione-S-Trfase_C-like"/>
</dbReference>
<dbReference type="InterPro" id="IPR036282">
    <property type="entry name" value="Glutathione-S-Trfase_C_sf"/>
</dbReference>
<dbReference type="GO" id="GO:0016034">
    <property type="term" value="F:maleylacetoacetate isomerase activity"/>
    <property type="evidence" value="ECO:0007669"/>
    <property type="project" value="UniProtKB-EC"/>
</dbReference>
<sequence length="222" mass="24700">MSSAAAAKPILYSYFRSSCSWRVRIALALKGIAYEYRAISLIKDGGEQFKDEFRSVNPQREVPVLEIDGHQLAQSLAIIEYLEETRPDGASLLPKDAHQRALVRQVSDAIAQGIQPIQNLRVLNHVGDEKKVEWARHWINHGLAGLEALLAKTHGKYSVGDTVTMADCTLVPQLYNARRFKVDLSQFPIALAIENELIKLDAFKAAHPSAQPDCPESERGTQ</sequence>
<keyword evidence="7" id="KW-0808">Transferase</keyword>
<comment type="catalytic activity">
    <reaction evidence="1">
        <text>4-maleylacetoacetate = 4-fumarylacetoacetate</text>
        <dbReference type="Rhea" id="RHEA:14817"/>
        <dbReference type="ChEBI" id="CHEBI:17105"/>
        <dbReference type="ChEBI" id="CHEBI:18034"/>
        <dbReference type="EC" id="5.2.1.2"/>
    </reaction>
</comment>
<evidence type="ECO:0000256" key="3">
    <source>
        <dbReference type="ARBA" id="ARBA00004496"/>
    </source>
</evidence>
<keyword evidence="9" id="KW-0585">Phenylalanine catabolism</keyword>
<dbReference type="Gene3D" id="3.40.30.10">
    <property type="entry name" value="Glutaredoxin"/>
    <property type="match status" value="1"/>
</dbReference>
<gene>
    <name evidence="14" type="ORF">CAOG_000139</name>
</gene>